<evidence type="ECO:0000256" key="7">
    <source>
        <dbReference type="ARBA" id="ARBA00022917"/>
    </source>
</evidence>
<evidence type="ECO:0000259" key="13">
    <source>
        <dbReference type="PROSITE" id="PS51722"/>
    </source>
</evidence>
<evidence type="ECO:0000256" key="12">
    <source>
        <dbReference type="SAM" id="MobiDB-lite"/>
    </source>
</evidence>
<dbReference type="FunFam" id="2.40.30.10:FF:000007">
    <property type="entry name" value="Translation initiation factor IF-2"/>
    <property type="match status" value="1"/>
</dbReference>
<dbReference type="InterPro" id="IPR005225">
    <property type="entry name" value="Small_GTP-bd"/>
</dbReference>
<feature type="compositionally biased region" description="Basic and acidic residues" evidence="12">
    <location>
        <begin position="263"/>
        <end position="279"/>
    </location>
</feature>
<evidence type="ECO:0000256" key="3">
    <source>
        <dbReference type="ARBA" id="ARBA00020675"/>
    </source>
</evidence>
<evidence type="ECO:0000256" key="1">
    <source>
        <dbReference type="ARBA" id="ARBA00004496"/>
    </source>
</evidence>
<feature type="binding site" evidence="9">
    <location>
        <begin position="503"/>
        <end position="510"/>
    </location>
    <ligand>
        <name>GTP</name>
        <dbReference type="ChEBI" id="CHEBI:37565"/>
    </ligand>
</feature>
<dbReference type="EMBL" id="NFIJ01000008">
    <property type="protein sequence ID" value="OUO05209.1"/>
    <property type="molecule type" value="Genomic_DNA"/>
</dbReference>
<feature type="region of interest" description="Disordered" evidence="12">
    <location>
        <begin position="197"/>
        <end position="230"/>
    </location>
</feature>
<dbReference type="PANTHER" id="PTHR43381">
    <property type="entry name" value="TRANSLATION INITIATION FACTOR IF-2-RELATED"/>
    <property type="match status" value="1"/>
</dbReference>
<comment type="caution">
    <text evidence="14">The sequence shown here is derived from an EMBL/GenBank/DDBJ whole genome shotgun (WGS) entry which is preliminary data.</text>
</comment>
<dbReference type="PROSITE" id="PS51722">
    <property type="entry name" value="G_TR_2"/>
    <property type="match status" value="1"/>
</dbReference>
<dbReference type="InterPro" id="IPR036925">
    <property type="entry name" value="TIF_IF2_dom3_sf"/>
</dbReference>
<dbReference type="FunFam" id="2.40.30.10:FF:000008">
    <property type="entry name" value="Translation initiation factor IF-2"/>
    <property type="match status" value="1"/>
</dbReference>
<evidence type="ECO:0000256" key="6">
    <source>
        <dbReference type="ARBA" id="ARBA00022741"/>
    </source>
</evidence>
<dbReference type="GO" id="GO:0005525">
    <property type="term" value="F:GTP binding"/>
    <property type="evidence" value="ECO:0007669"/>
    <property type="project" value="UniProtKB-KW"/>
</dbReference>
<dbReference type="Gene3D" id="2.40.30.10">
    <property type="entry name" value="Translation factors"/>
    <property type="match status" value="2"/>
</dbReference>
<evidence type="ECO:0000313" key="14">
    <source>
        <dbReference type="EMBL" id="OUO05209.1"/>
    </source>
</evidence>
<dbReference type="GO" id="GO:0003743">
    <property type="term" value="F:translation initiation factor activity"/>
    <property type="evidence" value="ECO:0007669"/>
    <property type="project" value="UniProtKB-UniRule"/>
</dbReference>
<feature type="compositionally biased region" description="Polar residues" evidence="12">
    <location>
        <begin position="330"/>
        <end position="339"/>
    </location>
</feature>
<feature type="domain" description="Tr-type G" evidence="13">
    <location>
        <begin position="494"/>
        <end position="664"/>
    </location>
</feature>
<dbReference type="GO" id="GO:0005737">
    <property type="term" value="C:cytoplasm"/>
    <property type="evidence" value="ECO:0007669"/>
    <property type="project" value="UniProtKB-SubCell"/>
</dbReference>
<dbReference type="CDD" id="cd03702">
    <property type="entry name" value="IF2_mtIF2_II"/>
    <property type="match status" value="1"/>
</dbReference>
<dbReference type="PROSITE" id="PS01176">
    <property type="entry name" value="IF2"/>
    <property type="match status" value="1"/>
</dbReference>
<dbReference type="Pfam" id="PF22042">
    <property type="entry name" value="EF-G_D2"/>
    <property type="match status" value="1"/>
</dbReference>
<dbReference type="InterPro" id="IPR015760">
    <property type="entry name" value="TIF_IF2"/>
</dbReference>
<dbReference type="InterPro" id="IPR006847">
    <property type="entry name" value="IF2_N"/>
</dbReference>
<dbReference type="Pfam" id="PF04760">
    <property type="entry name" value="IF2_N"/>
    <property type="match status" value="1"/>
</dbReference>
<dbReference type="AlphaFoldDB" id="A0A9Q5X841"/>
<dbReference type="InterPro" id="IPR044145">
    <property type="entry name" value="IF2_II"/>
</dbReference>
<accession>A0A9Q5X841</accession>
<proteinExistence type="inferred from homology"/>
<keyword evidence="4 9" id="KW-0963">Cytoplasm</keyword>
<dbReference type="Gene3D" id="3.40.50.300">
    <property type="entry name" value="P-loop containing nucleotide triphosphate hydrolases"/>
    <property type="match status" value="1"/>
</dbReference>
<dbReference type="NCBIfam" id="TIGR00231">
    <property type="entry name" value="small_GTP"/>
    <property type="match status" value="1"/>
</dbReference>
<dbReference type="Proteomes" id="UP000195975">
    <property type="component" value="Unassembled WGS sequence"/>
</dbReference>
<dbReference type="HAMAP" id="MF_00100_B">
    <property type="entry name" value="IF_2_B"/>
    <property type="match status" value="1"/>
</dbReference>
<dbReference type="SUPFAM" id="SSF52156">
    <property type="entry name" value="Initiation factor IF2/eIF5b, domain 3"/>
    <property type="match status" value="1"/>
</dbReference>
<dbReference type="Pfam" id="PF03144">
    <property type="entry name" value="GTP_EFTU_D2"/>
    <property type="match status" value="1"/>
</dbReference>
<evidence type="ECO:0000313" key="15">
    <source>
        <dbReference type="Proteomes" id="UP000195975"/>
    </source>
</evidence>
<dbReference type="CDD" id="cd01887">
    <property type="entry name" value="IF2_eIF5B"/>
    <property type="match status" value="1"/>
</dbReference>
<evidence type="ECO:0000256" key="9">
    <source>
        <dbReference type="HAMAP-Rule" id="MF_00100"/>
    </source>
</evidence>
<dbReference type="Pfam" id="PF00009">
    <property type="entry name" value="GTP_EFTU"/>
    <property type="match status" value="1"/>
</dbReference>
<comment type="caution">
    <text evidence="9">Lacks conserved residue(s) required for the propagation of feature annotation.</text>
</comment>
<dbReference type="InterPro" id="IPR009000">
    <property type="entry name" value="Transl_B-barrel_sf"/>
</dbReference>
<evidence type="ECO:0000256" key="8">
    <source>
        <dbReference type="ARBA" id="ARBA00023134"/>
    </source>
</evidence>
<dbReference type="Pfam" id="PF11987">
    <property type="entry name" value="IF-2"/>
    <property type="match status" value="1"/>
</dbReference>
<comment type="subcellular location">
    <subcellularLocation>
        <location evidence="1 9 11">Cytoplasm</location>
    </subcellularLocation>
</comment>
<feature type="region of interest" description="Disordered" evidence="12">
    <location>
        <begin position="57"/>
        <end position="79"/>
    </location>
</feature>
<evidence type="ECO:0000256" key="2">
    <source>
        <dbReference type="ARBA" id="ARBA00007733"/>
    </source>
</evidence>
<reference evidence="15" key="1">
    <citation type="submission" date="2017-04" db="EMBL/GenBank/DDBJ databases">
        <title>Function of individual gut microbiota members based on whole genome sequencing of pure cultures obtained from chicken caecum.</title>
        <authorList>
            <person name="Medvecky M."/>
            <person name="Cejkova D."/>
            <person name="Polansky O."/>
            <person name="Karasova D."/>
            <person name="Kubasova T."/>
            <person name="Cizek A."/>
            <person name="Rychlik I."/>
        </authorList>
    </citation>
    <scope>NUCLEOTIDE SEQUENCE [LARGE SCALE GENOMIC DNA]</scope>
    <source>
        <strain evidence="15">An42</strain>
    </source>
</reference>
<dbReference type="InterPro" id="IPR053905">
    <property type="entry name" value="EF-G-like_DII"/>
</dbReference>
<dbReference type="FunFam" id="3.40.50.300:FF:000019">
    <property type="entry name" value="Translation initiation factor IF-2"/>
    <property type="match status" value="1"/>
</dbReference>
<dbReference type="FunFam" id="3.40.50.10050:FF:000001">
    <property type="entry name" value="Translation initiation factor IF-2"/>
    <property type="match status" value="1"/>
</dbReference>
<comment type="similarity">
    <text evidence="2 9 10">Belongs to the TRAFAC class translation factor GTPase superfamily. Classic translation factor GTPase family. IF-2 subfamily.</text>
</comment>
<name>A0A9Q5X841_9BACT</name>
<evidence type="ECO:0000256" key="10">
    <source>
        <dbReference type="RuleBase" id="RU000644"/>
    </source>
</evidence>
<dbReference type="PANTHER" id="PTHR43381:SF5">
    <property type="entry name" value="TR-TYPE G DOMAIN-CONTAINING PROTEIN"/>
    <property type="match status" value="1"/>
</dbReference>
<evidence type="ECO:0000256" key="4">
    <source>
        <dbReference type="ARBA" id="ARBA00022490"/>
    </source>
</evidence>
<feature type="compositionally biased region" description="Basic and acidic residues" evidence="12">
    <location>
        <begin position="59"/>
        <end position="79"/>
    </location>
</feature>
<evidence type="ECO:0000256" key="5">
    <source>
        <dbReference type="ARBA" id="ARBA00022540"/>
    </source>
</evidence>
<dbReference type="InterPro" id="IPR000795">
    <property type="entry name" value="T_Tr_GTP-bd_dom"/>
</dbReference>
<dbReference type="GO" id="GO:0003924">
    <property type="term" value="F:GTPase activity"/>
    <property type="evidence" value="ECO:0007669"/>
    <property type="project" value="UniProtKB-UniRule"/>
</dbReference>
<protein>
    <recommendedName>
        <fullName evidence="3 9">Translation initiation factor IF-2</fullName>
    </recommendedName>
</protein>
<dbReference type="SUPFAM" id="SSF52540">
    <property type="entry name" value="P-loop containing nucleoside triphosphate hydrolases"/>
    <property type="match status" value="1"/>
</dbReference>
<feature type="region of interest" description="Disordered" evidence="12">
    <location>
        <begin position="242"/>
        <end position="365"/>
    </location>
</feature>
<feature type="binding site" evidence="9">
    <location>
        <begin position="550"/>
        <end position="554"/>
    </location>
    <ligand>
        <name>GTP</name>
        <dbReference type="ChEBI" id="CHEBI:37565"/>
    </ligand>
</feature>
<keyword evidence="8 9" id="KW-0342">GTP-binding</keyword>
<dbReference type="InterPro" id="IPR000178">
    <property type="entry name" value="TF_IF2_bacterial-like"/>
</dbReference>
<dbReference type="Gene3D" id="3.40.50.10050">
    <property type="entry name" value="Translation initiation factor IF- 2, domain 3"/>
    <property type="match status" value="1"/>
</dbReference>
<feature type="compositionally biased region" description="Basic and acidic residues" evidence="12">
    <location>
        <begin position="149"/>
        <end position="176"/>
    </location>
</feature>
<dbReference type="SUPFAM" id="SSF50447">
    <property type="entry name" value="Translation proteins"/>
    <property type="match status" value="2"/>
</dbReference>
<sequence>MPIKLIQVQRKLNVGINTVVEFLRKKGFEVEDNNPNTRIGDEQYALLVKEFGKDLPNGGRERERVVPERPHREASSVKEEKSLEIKTVIPEEFKPKIVTKGRIDLDRSHKKVQEVQHQPVSAPVEKKVEKPVEATSATKTAEAPVQEVKAPEAKAPEVKEPEAKMPEVKVPEVKQQPEEIKEEKVIVVEKEPAEVIKPEPVQEPKAANVESTTVTAEPAAPAGNGSEEELFRLNTPKFESKIKVTGKIDLNALNQSTRPKKKTKEERKKEREDKREKFAGNKPGQQSGNGPFNKGPKDGTARPGAPVKPGEGGADAKKKRNRIKKDRVDVNNTPGTNARPSRPNDDRKPRLRKPVKAEISEEDVQKQVKETLARLTNKGNKNNKGAKYRRDKRDAIQKREHELMEQEEMESKVLKLTEFVTANDLANMMDVPVTQVIATCMSIGIMVSINQRLDAETINIVAEEFGFKTEYVSAEVVEAIKADEEDDNEEDWVARPPIVTVMGHVDHGKTSLLDNIRNANVIAGEAGGITQHIGAYNVKLQSGRRITFLDTPGHEAFTAMRARGAKVTDIAIIIVAADDNVMPQTVEAINHASAAGVPIVFAINKIDKPHANPDKIKEELANMNYLVEDWGGKYQSQEISAKKGMGVEDLLEKVLLEADLLDLKANPKRRAVGSIIESSLDKGRGYVSTVLVENGTLKVGDIVLAGTHFGRVKAMFNERNQRIEKAGPSEPALILGLNGAPQAGDTFNVLETDQEAREIANRREQLQRELGLRTQKMLTLDDIGRRIAVGNFQELNVIVKGDVDGSVEALSDSLIRLSTEEIQVNVIHKAVGQISESDVVLAAASDAIIIGFQVRPALPARRLAEKEGVEIRLYSIIYDAIEEVKSAMEGMLSPEIKEEITANVEVLQVFKITKVGTIAGCMVREGKIKRSNKVRVIRDGIVVHAGELESLKRFKDDVKEVVAGLDCGLNLVNYNDIQVGDIIEAYEETEIKKTL</sequence>
<dbReference type="InterPro" id="IPR023115">
    <property type="entry name" value="TIF_IF2_dom3"/>
</dbReference>
<feature type="binding site" evidence="9">
    <location>
        <begin position="604"/>
        <end position="607"/>
    </location>
    <ligand>
        <name>GTP</name>
        <dbReference type="ChEBI" id="CHEBI:37565"/>
    </ligand>
</feature>
<dbReference type="RefSeq" id="WP_087375441.1">
    <property type="nucleotide sequence ID" value="NZ_NFIJ01000008.1"/>
</dbReference>
<keyword evidence="5 9" id="KW-0396">Initiation factor</keyword>
<dbReference type="NCBIfam" id="TIGR00487">
    <property type="entry name" value="IF-2"/>
    <property type="match status" value="1"/>
</dbReference>
<dbReference type="InterPro" id="IPR027417">
    <property type="entry name" value="P-loop_NTPase"/>
</dbReference>
<feature type="compositionally biased region" description="Basic and acidic residues" evidence="12">
    <location>
        <begin position="355"/>
        <end position="365"/>
    </location>
</feature>
<feature type="region of interest" description="Disordered" evidence="12">
    <location>
        <begin position="108"/>
        <end position="176"/>
    </location>
</feature>
<gene>
    <name evidence="9" type="primary">infB</name>
    <name evidence="14" type="ORF">B5F96_09200</name>
</gene>
<keyword evidence="7 9" id="KW-0648">Protein biosynthesis</keyword>
<organism evidence="14 15">
    <name type="scientific">Parabacteroides johnsonii</name>
    <dbReference type="NCBI Taxonomy" id="387661"/>
    <lineage>
        <taxon>Bacteria</taxon>
        <taxon>Pseudomonadati</taxon>
        <taxon>Bacteroidota</taxon>
        <taxon>Bacteroidia</taxon>
        <taxon>Bacteroidales</taxon>
        <taxon>Tannerellaceae</taxon>
        <taxon>Parabacteroides</taxon>
    </lineage>
</organism>
<evidence type="ECO:0000256" key="11">
    <source>
        <dbReference type="RuleBase" id="RU000645"/>
    </source>
</evidence>
<comment type="function">
    <text evidence="9 10">One of the essential components for the initiation of protein synthesis. Protects formylmethionyl-tRNA from spontaneous hydrolysis and promotes its binding to the 30S ribosomal subunits. Also involved in the hydrolysis of GTP during the formation of the 70S ribosomal complex.</text>
</comment>
<dbReference type="CDD" id="cd03692">
    <property type="entry name" value="mtIF2_IVc"/>
    <property type="match status" value="1"/>
</dbReference>
<dbReference type="InterPro" id="IPR004161">
    <property type="entry name" value="EFTu-like_2"/>
</dbReference>
<keyword evidence="6 9" id="KW-0547">Nucleotide-binding</keyword>